<keyword evidence="6" id="KW-0032">Aminotransferase</keyword>
<dbReference type="eggNOG" id="COG0399">
    <property type="taxonomic scope" value="Bacteria"/>
</dbReference>
<evidence type="ECO:0000256" key="3">
    <source>
        <dbReference type="PIRSR" id="PIRSR000390-1"/>
    </source>
</evidence>
<dbReference type="GO" id="GO:0000271">
    <property type="term" value="P:polysaccharide biosynthetic process"/>
    <property type="evidence" value="ECO:0007669"/>
    <property type="project" value="TreeGrafter"/>
</dbReference>
<keyword evidence="1 4" id="KW-0663">Pyridoxal phosphate</keyword>
<feature type="modified residue" description="N6-(pyridoxal phosphate)lysine" evidence="4">
    <location>
        <position position="205"/>
    </location>
</feature>
<dbReference type="Gene3D" id="3.40.640.10">
    <property type="entry name" value="Type I PLP-dependent aspartate aminotransferase-like (Major domain)"/>
    <property type="match status" value="1"/>
</dbReference>
<comment type="similarity">
    <text evidence="2 5">Belongs to the DegT/DnrJ/EryC1 family.</text>
</comment>
<accession>C2MCM9</accession>
<gene>
    <name evidence="6" type="ORF">PORUE0001_1509</name>
</gene>
<dbReference type="STRING" id="596327.PORUE0001_1509"/>
<comment type="caution">
    <text evidence="6">The sequence shown here is derived from an EMBL/GenBank/DDBJ whole genome shotgun (WGS) entry which is preliminary data.</text>
</comment>
<dbReference type="Pfam" id="PF01041">
    <property type="entry name" value="DegT_DnrJ_EryC1"/>
    <property type="match status" value="1"/>
</dbReference>
<dbReference type="SUPFAM" id="SSF53383">
    <property type="entry name" value="PLP-dependent transferases"/>
    <property type="match status" value="1"/>
</dbReference>
<keyword evidence="6" id="KW-0808">Transferase</keyword>
<proteinExistence type="inferred from homology"/>
<feature type="active site" description="Proton acceptor" evidence="3">
    <location>
        <position position="205"/>
    </location>
</feature>
<dbReference type="OrthoDB" id="9810913at2"/>
<dbReference type="EMBL" id="ACLR01000178">
    <property type="protein sequence ID" value="EEK16525.1"/>
    <property type="molecule type" value="Genomic_DNA"/>
</dbReference>
<evidence type="ECO:0000256" key="1">
    <source>
        <dbReference type="ARBA" id="ARBA00022898"/>
    </source>
</evidence>
<dbReference type="PANTHER" id="PTHR30244">
    <property type="entry name" value="TRANSAMINASE"/>
    <property type="match status" value="1"/>
</dbReference>
<dbReference type="Proteomes" id="UP000003303">
    <property type="component" value="Unassembled WGS sequence"/>
</dbReference>
<dbReference type="InterPro" id="IPR015424">
    <property type="entry name" value="PyrdxlP-dep_Trfase"/>
</dbReference>
<keyword evidence="7" id="KW-1185">Reference proteome</keyword>
<dbReference type="PANTHER" id="PTHR30244:SF36">
    <property type="entry name" value="3-OXO-GLUCOSE-6-PHOSPHATE:GLUTAMATE AMINOTRANSFERASE"/>
    <property type="match status" value="1"/>
</dbReference>
<protein>
    <submittedName>
        <fullName evidence="6">DegT/DnrJ/EryC1/StrS aminotransferase family protein</fullName>
    </submittedName>
</protein>
<dbReference type="CDD" id="cd00616">
    <property type="entry name" value="AHBA_syn"/>
    <property type="match status" value="1"/>
</dbReference>
<sequence>MRIPLVNLPEEHRPYQAELDRGIGRVVASGGYIGGEEVHAFEEGLAAYLGLAPWSVISCGNGSDALLLALAALELPRGGEVIIATHNYVAAAEVVCHLGLRPVWADVMPSLSSDGRVSFQMNGSLDYLESLRTPRTVALIAVNMYGMPCPAVELAHFCKRHQIPWIEDNAQGMGGVGEIASGVTKATAPLGTRATIGTTSFFPTKPLGCMGDGGAAFVPHDQQLAERLRQLANHGQRTRYQYERCGYNSRLDALQAAVLRVKLRHLDEANRRRSLLADRYDELLADLPMVRRPKRSIGQPEALYLYTICVPSDKRDGLLNELRTAGIDARVYYPQMLHQIAAYSDGSSEASCPVAEEIQKTMLSLPIAPTTTPEQIREICERIRQFLL</sequence>
<dbReference type="PIRSF" id="PIRSF000390">
    <property type="entry name" value="PLP_StrS"/>
    <property type="match status" value="1"/>
</dbReference>
<evidence type="ECO:0000256" key="2">
    <source>
        <dbReference type="ARBA" id="ARBA00037999"/>
    </source>
</evidence>
<evidence type="ECO:0000313" key="6">
    <source>
        <dbReference type="EMBL" id="EEK16525.1"/>
    </source>
</evidence>
<organism evidence="6 7">
    <name type="scientific">Porphyromonas uenonis 60-3</name>
    <dbReference type="NCBI Taxonomy" id="596327"/>
    <lineage>
        <taxon>Bacteria</taxon>
        <taxon>Pseudomonadati</taxon>
        <taxon>Bacteroidota</taxon>
        <taxon>Bacteroidia</taxon>
        <taxon>Bacteroidales</taxon>
        <taxon>Porphyromonadaceae</taxon>
        <taxon>Porphyromonas</taxon>
    </lineage>
</organism>
<evidence type="ECO:0000256" key="4">
    <source>
        <dbReference type="PIRSR" id="PIRSR000390-2"/>
    </source>
</evidence>
<dbReference type="AlphaFoldDB" id="C2MCM9"/>
<dbReference type="Gene3D" id="3.90.1150.10">
    <property type="entry name" value="Aspartate Aminotransferase, domain 1"/>
    <property type="match status" value="1"/>
</dbReference>
<dbReference type="GO" id="GO:0008483">
    <property type="term" value="F:transaminase activity"/>
    <property type="evidence" value="ECO:0007669"/>
    <property type="project" value="UniProtKB-KW"/>
</dbReference>
<dbReference type="GO" id="GO:0030170">
    <property type="term" value="F:pyridoxal phosphate binding"/>
    <property type="evidence" value="ECO:0007669"/>
    <property type="project" value="TreeGrafter"/>
</dbReference>
<reference evidence="6 7" key="1">
    <citation type="submission" date="2009-04" db="EMBL/GenBank/DDBJ databases">
        <authorList>
            <person name="Sebastian Y."/>
            <person name="Madupu R."/>
            <person name="Durkin A.S."/>
            <person name="Torralba M."/>
            <person name="Methe B."/>
            <person name="Sutton G.G."/>
            <person name="Strausberg R.L."/>
            <person name="Nelson K.E."/>
        </authorList>
    </citation>
    <scope>NUCLEOTIDE SEQUENCE [LARGE SCALE GENOMIC DNA]</scope>
    <source>
        <strain evidence="6 7">60-3</strain>
    </source>
</reference>
<dbReference type="InterPro" id="IPR015421">
    <property type="entry name" value="PyrdxlP-dep_Trfase_major"/>
</dbReference>
<dbReference type="InterPro" id="IPR015422">
    <property type="entry name" value="PyrdxlP-dep_Trfase_small"/>
</dbReference>
<name>C2MCM9_9PORP</name>
<dbReference type="InterPro" id="IPR000653">
    <property type="entry name" value="DegT/StrS_aminotransferase"/>
</dbReference>
<evidence type="ECO:0000313" key="7">
    <source>
        <dbReference type="Proteomes" id="UP000003303"/>
    </source>
</evidence>
<dbReference type="RefSeq" id="WP_007365617.1">
    <property type="nucleotide sequence ID" value="NZ_ACLR01000178.1"/>
</dbReference>
<evidence type="ECO:0000256" key="5">
    <source>
        <dbReference type="RuleBase" id="RU004508"/>
    </source>
</evidence>